<keyword evidence="9" id="KW-1185">Reference proteome</keyword>
<dbReference type="OrthoDB" id="73901at2759"/>
<dbReference type="GO" id="GO:0005375">
    <property type="term" value="F:copper ion transmembrane transporter activity"/>
    <property type="evidence" value="ECO:0007669"/>
    <property type="project" value="UniProtKB-UniRule"/>
</dbReference>
<dbReference type="EMBL" id="AWUE01016544">
    <property type="protein sequence ID" value="OMO90548.1"/>
    <property type="molecule type" value="Genomic_DNA"/>
</dbReference>
<evidence type="ECO:0000256" key="5">
    <source>
        <dbReference type="ARBA" id="ARBA00023136"/>
    </source>
</evidence>
<evidence type="ECO:0000256" key="2">
    <source>
        <dbReference type="ARBA" id="ARBA00022692"/>
    </source>
</evidence>
<dbReference type="PANTHER" id="PTHR12483">
    <property type="entry name" value="SOLUTE CARRIER FAMILY 31 COPPER TRANSPORTERS"/>
    <property type="match status" value="1"/>
</dbReference>
<keyword evidence="2 6" id="KW-0812">Transmembrane</keyword>
<accession>A0A1R3J6T6</accession>
<keyword evidence="3 6" id="KW-0187">Copper transport</keyword>
<protein>
    <recommendedName>
        <fullName evidence="6">Copper transport protein</fullName>
    </recommendedName>
</protein>
<keyword evidence="5 6" id="KW-0472">Membrane</keyword>
<keyword evidence="4 6" id="KW-1133">Transmembrane helix</keyword>
<gene>
    <name evidence="8" type="ORF">COLO4_19055</name>
</gene>
<comment type="similarity">
    <text evidence="1 6">Belongs to the copper transporter (Ctr) (TC 1.A.56) family. SLC31A subfamily.</text>
</comment>
<evidence type="ECO:0000256" key="3">
    <source>
        <dbReference type="ARBA" id="ARBA00022796"/>
    </source>
</evidence>
<evidence type="ECO:0000256" key="4">
    <source>
        <dbReference type="ARBA" id="ARBA00022989"/>
    </source>
</evidence>
<comment type="caution">
    <text evidence="8">The sequence shown here is derived from an EMBL/GenBank/DDBJ whole genome shotgun (WGS) entry which is preliminary data.</text>
</comment>
<dbReference type="Proteomes" id="UP000187203">
    <property type="component" value="Unassembled WGS sequence"/>
</dbReference>
<reference evidence="9" key="1">
    <citation type="submission" date="2013-09" db="EMBL/GenBank/DDBJ databases">
        <title>Corchorus olitorius genome sequencing.</title>
        <authorList>
            <person name="Alam M."/>
            <person name="Haque M.S."/>
            <person name="Islam M.S."/>
            <person name="Emdad E.M."/>
            <person name="Islam M.M."/>
            <person name="Ahmed B."/>
            <person name="Halim A."/>
            <person name="Hossen Q.M.M."/>
            <person name="Hossain M.Z."/>
            <person name="Ahmed R."/>
            <person name="Khan M.M."/>
            <person name="Islam R."/>
            <person name="Rashid M.M."/>
            <person name="Khan S.A."/>
            <person name="Rahman M.S."/>
            <person name="Alam M."/>
            <person name="Yahiya A.S."/>
            <person name="Khan M.S."/>
            <person name="Azam M.S."/>
            <person name="Haque T."/>
            <person name="Lashkar M.Z.H."/>
            <person name="Akhand A.I."/>
            <person name="Morshed G."/>
            <person name="Roy S."/>
            <person name="Uddin K.S."/>
            <person name="Rabeya T."/>
            <person name="Hossain A.S."/>
            <person name="Chowdhury A."/>
            <person name="Snigdha A.R."/>
            <person name="Mortoza M.S."/>
            <person name="Matin S.A."/>
            <person name="Hoque S.M.E."/>
            <person name="Islam M.K."/>
            <person name="Roy D.K."/>
            <person name="Haider R."/>
            <person name="Moosa M.M."/>
            <person name="Elias S.M."/>
            <person name="Hasan A.M."/>
            <person name="Jahan S."/>
            <person name="Shafiuddin M."/>
            <person name="Mahmood N."/>
            <person name="Shommy N.S."/>
        </authorList>
    </citation>
    <scope>NUCLEOTIDE SEQUENCE [LARGE SCALE GENOMIC DNA]</scope>
    <source>
        <strain evidence="9">cv. O-4</strain>
    </source>
</reference>
<evidence type="ECO:0000256" key="7">
    <source>
        <dbReference type="SAM" id="MobiDB-lite"/>
    </source>
</evidence>
<evidence type="ECO:0000313" key="9">
    <source>
        <dbReference type="Proteomes" id="UP000187203"/>
    </source>
</evidence>
<evidence type="ECO:0000313" key="8">
    <source>
        <dbReference type="EMBL" id="OMO90548.1"/>
    </source>
</evidence>
<feature type="transmembrane region" description="Helical" evidence="6">
    <location>
        <begin position="54"/>
        <end position="74"/>
    </location>
</feature>
<comment type="subcellular location">
    <subcellularLocation>
        <location evidence="6">Membrane</location>
        <topology evidence="6">Multi-pass membrane protein</topology>
    </subcellularLocation>
</comment>
<sequence>MDSMNHDHMHGMNNEPGSGGSTMNHHHHMMMHMTFFWGKNAEILFSGWPGARTAMYVLALIVVFLLGFLVELISHSKLIKPGSTHLAAGLVQTLLHALRVGLAYLVMLAVMSFNGGVFLAAVAGHTLGFFLFGSRVFKKSPVPPAPDGKPSHLPPMAMSC</sequence>
<keyword evidence="6" id="KW-0186">Copper</keyword>
<dbReference type="InterPro" id="IPR007274">
    <property type="entry name" value="Cop_transporter"/>
</dbReference>
<proteinExistence type="inferred from homology"/>
<organism evidence="8 9">
    <name type="scientific">Corchorus olitorius</name>
    <dbReference type="NCBI Taxonomy" id="93759"/>
    <lineage>
        <taxon>Eukaryota</taxon>
        <taxon>Viridiplantae</taxon>
        <taxon>Streptophyta</taxon>
        <taxon>Embryophyta</taxon>
        <taxon>Tracheophyta</taxon>
        <taxon>Spermatophyta</taxon>
        <taxon>Magnoliopsida</taxon>
        <taxon>eudicotyledons</taxon>
        <taxon>Gunneridae</taxon>
        <taxon>Pentapetalae</taxon>
        <taxon>rosids</taxon>
        <taxon>malvids</taxon>
        <taxon>Malvales</taxon>
        <taxon>Malvaceae</taxon>
        <taxon>Grewioideae</taxon>
        <taxon>Apeibeae</taxon>
        <taxon>Corchorus</taxon>
    </lineage>
</organism>
<dbReference type="PANTHER" id="PTHR12483:SF24">
    <property type="entry name" value="COPPER TRANSPORTER 2-RELATED"/>
    <property type="match status" value="1"/>
</dbReference>
<keyword evidence="6" id="KW-0406">Ion transport</keyword>
<dbReference type="GO" id="GO:0005886">
    <property type="term" value="C:plasma membrane"/>
    <property type="evidence" value="ECO:0007669"/>
    <property type="project" value="TreeGrafter"/>
</dbReference>
<name>A0A1R3J6T6_9ROSI</name>
<feature type="compositionally biased region" description="Basic and acidic residues" evidence="7">
    <location>
        <begin position="1"/>
        <end position="10"/>
    </location>
</feature>
<keyword evidence="6" id="KW-0813">Transport</keyword>
<dbReference type="Pfam" id="PF04145">
    <property type="entry name" value="Ctr"/>
    <property type="match status" value="2"/>
</dbReference>
<evidence type="ECO:0000256" key="1">
    <source>
        <dbReference type="ARBA" id="ARBA00006921"/>
    </source>
</evidence>
<feature type="region of interest" description="Disordered" evidence="7">
    <location>
        <begin position="1"/>
        <end position="23"/>
    </location>
</feature>
<evidence type="ECO:0000256" key="6">
    <source>
        <dbReference type="RuleBase" id="RU367022"/>
    </source>
</evidence>
<dbReference type="AlphaFoldDB" id="A0A1R3J6T6"/>